<evidence type="ECO:0000313" key="4">
    <source>
        <dbReference type="Proteomes" id="UP001152320"/>
    </source>
</evidence>
<gene>
    <name evidence="3" type="ORF">HOLleu_08485</name>
</gene>
<sequence length="243" mass="28087">MKQLVFCSRCRNFLRLNYQSFKSFSSTAVLLSQGPNYYDLLKISQDASPTEVKAAYIELSKTHHPDKNLDKPNQHDEFVEINIAYEILSKPLLRREYDRSLKGATRIPVTQVYRTNRQDPYGAEAASAGSGWYRDFNYGTVNDGEDSYNYYGIKGIKRMGNTSVLYGCIAILCFSGAILFTVFKHSSEYTIKRLDAKDRRISEMYNEAKAKLRENGNKKQLEIMRQRHEEFQKRRLAEMAGPK</sequence>
<evidence type="ECO:0000256" key="1">
    <source>
        <dbReference type="SAM" id="Phobius"/>
    </source>
</evidence>
<dbReference type="InterPro" id="IPR001623">
    <property type="entry name" value="DnaJ_domain"/>
</dbReference>
<dbReference type="OrthoDB" id="552049at2759"/>
<keyword evidence="4" id="KW-1185">Reference proteome</keyword>
<keyword evidence="1" id="KW-0812">Transmembrane</keyword>
<proteinExistence type="predicted"/>
<organism evidence="3 4">
    <name type="scientific">Holothuria leucospilota</name>
    <name type="common">Black long sea cucumber</name>
    <name type="synonym">Mertensiothuria leucospilota</name>
    <dbReference type="NCBI Taxonomy" id="206669"/>
    <lineage>
        <taxon>Eukaryota</taxon>
        <taxon>Metazoa</taxon>
        <taxon>Echinodermata</taxon>
        <taxon>Eleutherozoa</taxon>
        <taxon>Echinozoa</taxon>
        <taxon>Holothuroidea</taxon>
        <taxon>Aspidochirotacea</taxon>
        <taxon>Aspidochirotida</taxon>
        <taxon>Holothuriidae</taxon>
        <taxon>Holothuria</taxon>
    </lineage>
</organism>
<dbReference type="InterPro" id="IPR052763">
    <property type="entry name" value="DnaJ_C4"/>
</dbReference>
<dbReference type="PANTHER" id="PTHR44825:SF1">
    <property type="entry name" value="DNAJ HOMOLOG SUBFAMILY C MEMBER 4"/>
    <property type="match status" value="1"/>
</dbReference>
<evidence type="ECO:0000259" key="2">
    <source>
        <dbReference type="PROSITE" id="PS50076"/>
    </source>
</evidence>
<evidence type="ECO:0000313" key="3">
    <source>
        <dbReference type="EMBL" id="KAJ8045469.1"/>
    </source>
</evidence>
<keyword evidence="1" id="KW-1133">Transmembrane helix</keyword>
<dbReference type="PRINTS" id="PR00625">
    <property type="entry name" value="JDOMAIN"/>
</dbReference>
<dbReference type="InterPro" id="IPR036869">
    <property type="entry name" value="J_dom_sf"/>
</dbReference>
<comment type="caution">
    <text evidence="3">The sequence shown here is derived from an EMBL/GenBank/DDBJ whole genome shotgun (WGS) entry which is preliminary data.</text>
</comment>
<dbReference type="Pfam" id="PF00226">
    <property type="entry name" value="DnaJ"/>
    <property type="match status" value="1"/>
</dbReference>
<dbReference type="SUPFAM" id="SSF46565">
    <property type="entry name" value="Chaperone J-domain"/>
    <property type="match status" value="1"/>
</dbReference>
<dbReference type="AlphaFoldDB" id="A0A9Q1CJ85"/>
<name>A0A9Q1CJ85_HOLLE</name>
<dbReference type="EMBL" id="JAIZAY010000003">
    <property type="protein sequence ID" value="KAJ8045469.1"/>
    <property type="molecule type" value="Genomic_DNA"/>
</dbReference>
<feature type="transmembrane region" description="Helical" evidence="1">
    <location>
        <begin position="164"/>
        <end position="183"/>
    </location>
</feature>
<dbReference type="PANTHER" id="PTHR44825">
    <property type="match status" value="1"/>
</dbReference>
<dbReference type="Proteomes" id="UP001152320">
    <property type="component" value="Chromosome 3"/>
</dbReference>
<protein>
    <submittedName>
        <fullName evidence="3">DnaJ-like protein 60</fullName>
    </submittedName>
</protein>
<dbReference type="Gene3D" id="1.10.287.110">
    <property type="entry name" value="DnaJ domain"/>
    <property type="match status" value="1"/>
</dbReference>
<accession>A0A9Q1CJ85</accession>
<dbReference type="SMART" id="SM00271">
    <property type="entry name" value="DnaJ"/>
    <property type="match status" value="1"/>
</dbReference>
<feature type="domain" description="J" evidence="2">
    <location>
        <begin position="36"/>
        <end position="101"/>
    </location>
</feature>
<dbReference type="PROSITE" id="PS50076">
    <property type="entry name" value="DNAJ_2"/>
    <property type="match status" value="1"/>
</dbReference>
<keyword evidence="1" id="KW-0472">Membrane</keyword>
<reference evidence="3" key="1">
    <citation type="submission" date="2021-10" db="EMBL/GenBank/DDBJ databases">
        <title>Tropical sea cucumber genome reveals ecological adaptation and Cuvierian tubules defense mechanism.</title>
        <authorList>
            <person name="Chen T."/>
        </authorList>
    </citation>
    <scope>NUCLEOTIDE SEQUENCE</scope>
    <source>
        <strain evidence="3">Nanhai2018</strain>
        <tissue evidence="3">Muscle</tissue>
    </source>
</reference>
<dbReference type="CDD" id="cd06257">
    <property type="entry name" value="DnaJ"/>
    <property type="match status" value="1"/>
</dbReference>